<accession>A0A939HP87</accession>
<protein>
    <submittedName>
        <fullName evidence="2">Uncharacterized protein</fullName>
    </submittedName>
</protein>
<feature type="region of interest" description="Disordered" evidence="1">
    <location>
        <begin position="390"/>
        <end position="439"/>
    </location>
</feature>
<reference evidence="2" key="1">
    <citation type="submission" date="2021-03" db="EMBL/GenBank/DDBJ databases">
        <title>The complete genome sequence of Acetobacter sp. TBRC 12339.</title>
        <authorList>
            <person name="Charoenyingcharoen P."/>
            <person name="Yukphan P."/>
        </authorList>
    </citation>
    <scope>NUCLEOTIDE SEQUENCE</scope>
    <source>
        <strain evidence="2">TBRC 12339</strain>
    </source>
</reference>
<dbReference type="AlphaFoldDB" id="A0A939HP87"/>
<gene>
    <name evidence="2" type="ORF">J2D77_06105</name>
</gene>
<proteinExistence type="predicted"/>
<dbReference type="Proteomes" id="UP000664073">
    <property type="component" value="Unassembled WGS sequence"/>
</dbReference>
<organism evidence="2 3">
    <name type="scientific">Acetobacter garciniae</name>
    <dbReference type="NCBI Taxonomy" id="2817435"/>
    <lineage>
        <taxon>Bacteria</taxon>
        <taxon>Pseudomonadati</taxon>
        <taxon>Pseudomonadota</taxon>
        <taxon>Alphaproteobacteria</taxon>
        <taxon>Acetobacterales</taxon>
        <taxon>Acetobacteraceae</taxon>
        <taxon>Acetobacter</taxon>
    </lineage>
</organism>
<comment type="caution">
    <text evidence="2">The sequence shown here is derived from an EMBL/GenBank/DDBJ whole genome shotgun (WGS) entry which is preliminary data.</text>
</comment>
<dbReference type="EMBL" id="JAFVMH010000002">
    <property type="protein sequence ID" value="MBO1324724.1"/>
    <property type="molecule type" value="Genomic_DNA"/>
</dbReference>
<evidence type="ECO:0000313" key="2">
    <source>
        <dbReference type="EMBL" id="MBO1324724.1"/>
    </source>
</evidence>
<sequence length="493" mass="51850">MKKNVLFMVCGIGLLGGIGWLGTRHAEHVMLDTGLAHFKEALGPDASLTYAKARPGLLGRSLEFTNLVFRQGPETITADTAELTKPDTNEDGASHIRHLSFRNFQLADPSGSLRLDRLDMDNVILPARMTDGSTYDGPQAAAAQSISIGKAQASRLHGFVSSLQSDISATTLTMTDFGAGEFSHLQADNVALATDDAASRHVTAKTITVDGVDLAGLYRNLSDGTPYTPLTGGRDIDIRQLAISGPTPLLRIEHLLSHANRTATAETEVSSAQGLELWPSIPNLGWLTLLGYDHFHGALVLNDTHDLKTGGLHVDELSLDSPDMGHMHLHGDFSQASSTSVLTSASPDMQVIALTLTYVDHGLVPKALQAIATAQGTTVQAVLASLRGPAPQAAAPAPPPPAPEPAKGRKGKKGRHAALPAPPPADVPQATPAAPQPPTALDHIVDFLTHPENGPLELDVHPPQPLPLFGVIAAIGAVGTTPEMAERIGLSVR</sequence>
<name>A0A939HP87_9PROT</name>
<dbReference type="RefSeq" id="WP_207845391.1">
    <property type="nucleotide sequence ID" value="NZ_JAFVMH010000002.1"/>
</dbReference>
<evidence type="ECO:0000256" key="1">
    <source>
        <dbReference type="SAM" id="MobiDB-lite"/>
    </source>
</evidence>
<keyword evidence="3" id="KW-1185">Reference proteome</keyword>
<evidence type="ECO:0000313" key="3">
    <source>
        <dbReference type="Proteomes" id="UP000664073"/>
    </source>
</evidence>